<protein>
    <submittedName>
        <fullName evidence="1">Uncharacterized protein</fullName>
    </submittedName>
</protein>
<organism evidence="1 2">
    <name type="scientific">Carnobacterium divergens DSM 20623</name>
    <dbReference type="NCBI Taxonomy" id="1449336"/>
    <lineage>
        <taxon>Bacteria</taxon>
        <taxon>Bacillati</taxon>
        <taxon>Bacillota</taxon>
        <taxon>Bacilli</taxon>
        <taxon>Lactobacillales</taxon>
        <taxon>Carnobacteriaceae</taxon>
        <taxon>Carnobacterium</taxon>
    </lineage>
</organism>
<comment type="caution">
    <text evidence="1">The sequence shown here is derived from an EMBL/GenBank/DDBJ whole genome shotgun (WGS) entry which is preliminary data.</text>
</comment>
<dbReference type="eggNOG" id="COG4835">
    <property type="taxonomic scope" value="Bacteria"/>
</dbReference>
<dbReference type="InterPro" id="IPR009530">
    <property type="entry name" value="DUF1149"/>
</dbReference>
<dbReference type="RefSeq" id="WP_034571232.1">
    <property type="nucleotide sequence ID" value="NZ_JQBS01000007.1"/>
</dbReference>
<dbReference type="SUPFAM" id="SSF54611">
    <property type="entry name" value="SecB-like"/>
    <property type="match status" value="1"/>
</dbReference>
<evidence type="ECO:0000313" key="1">
    <source>
        <dbReference type="EMBL" id="KRN57250.1"/>
    </source>
</evidence>
<proteinExistence type="predicted"/>
<sequence>MNILRGQVSVDKYNFELVEGEPSLTTNVEVKINEVVPSDEADKNILENGKIFRIEVPFALELDRFKIEGLISQIAQIEEFFGQPNELEVDTMRELSKPLIDYIERLTYEVTEIAFDEPGVTLNFESN</sequence>
<dbReference type="AlphaFoldDB" id="A0A0R2HWW4"/>
<dbReference type="InterPro" id="IPR035958">
    <property type="entry name" value="SecB-like_sf"/>
</dbReference>
<dbReference type="EMBL" id="JQBS01000007">
    <property type="protein sequence ID" value="KRN57250.1"/>
    <property type="molecule type" value="Genomic_DNA"/>
</dbReference>
<dbReference type="Proteomes" id="UP000051658">
    <property type="component" value="Unassembled WGS sequence"/>
</dbReference>
<keyword evidence="2" id="KW-1185">Reference proteome</keyword>
<evidence type="ECO:0000313" key="2">
    <source>
        <dbReference type="Proteomes" id="UP000051658"/>
    </source>
</evidence>
<dbReference type="Gene3D" id="3.10.420.10">
    <property type="entry name" value="SecB-like"/>
    <property type="match status" value="1"/>
</dbReference>
<gene>
    <name evidence="1" type="ORF">IV74_GL000231</name>
</gene>
<dbReference type="Pfam" id="PF06619">
    <property type="entry name" value="DUF1149"/>
    <property type="match status" value="1"/>
</dbReference>
<dbReference type="PIRSF" id="PIRSF031568">
    <property type="entry name" value="UCP031568"/>
    <property type="match status" value="1"/>
</dbReference>
<dbReference type="GeneID" id="89588227"/>
<reference evidence="1 2" key="1">
    <citation type="journal article" date="2015" name="Genome Announc.">
        <title>Expanding the biotechnology potential of lactobacilli through comparative genomics of 213 strains and associated genera.</title>
        <authorList>
            <person name="Sun Z."/>
            <person name="Harris H.M."/>
            <person name="McCann A."/>
            <person name="Guo C."/>
            <person name="Argimon S."/>
            <person name="Zhang W."/>
            <person name="Yang X."/>
            <person name="Jeffery I.B."/>
            <person name="Cooney J.C."/>
            <person name="Kagawa T.F."/>
            <person name="Liu W."/>
            <person name="Song Y."/>
            <person name="Salvetti E."/>
            <person name="Wrobel A."/>
            <person name="Rasinkangas P."/>
            <person name="Parkhill J."/>
            <person name="Rea M.C."/>
            <person name="O'Sullivan O."/>
            <person name="Ritari J."/>
            <person name="Douillard F.P."/>
            <person name="Paul Ross R."/>
            <person name="Yang R."/>
            <person name="Briner A.E."/>
            <person name="Felis G.E."/>
            <person name="de Vos W.M."/>
            <person name="Barrangou R."/>
            <person name="Klaenhammer T.R."/>
            <person name="Caufield P.W."/>
            <person name="Cui Y."/>
            <person name="Zhang H."/>
            <person name="O'Toole P.W."/>
        </authorList>
    </citation>
    <scope>NUCLEOTIDE SEQUENCE [LARGE SCALE GENOMIC DNA]</scope>
    <source>
        <strain evidence="1 2">DSM 20623</strain>
    </source>
</reference>
<dbReference type="PATRIC" id="fig|1449336.4.peg.234"/>
<name>A0A0R2HWW4_CARDV</name>
<accession>A0A0R2HWW4</accession>